<dbReference type="InterPro" id="IPR039116">
    <property type="entry name" value="CCDC93"/>
</dbReference>
<dbReference type="PANTHER" id="PTHR16441">
    <property type="entry name" value="FIDIPIDINE"/>
    <property type="match status" value="1"/>
</dbReference>
<dbReference type="Pfam" id="PF09762">
    <property type="entry name" value="CCDC93_CC"/>
    <property type="match status" value="1"/>
</dbReference>
<dbReference type="EMBL" id="JADFTS010000003">
    <property type="protein sequence ID" value="KAF9612997.1"/>
    <property type="molecule type" value="Genomic_DNA"/>
</dbReference>
<feature type="coiled-coil region" evidence="1">
    <location>
        <begin position="8"/>
        <end position="57"/>
    </location>
</feature>
<name>A0A835M1K1_9MAGN</name>
<dbReference type="AlphaFoldDB" id="A0A835M1K1"/>
<reference evidence="3 4" key="1">
    <citation type="submission" date="2020-10" db="EMBL/GenBank/DDBJ databases">
        <title>The Coptis chinensis genome and diversification of protoberbering-type alkaloids.</title>
        <authorList>
            <person name="Wang B."/>
            <person name="Shu S."/>
            <person name="Song C."/>
            <person name="Liu Y."/>
        </authorList>
    </citation>
    <scope>NUCLEOTIDE SEQUENCE [LARGE SCALE GENOMIC DNA]</scope>
    <source>
        <strain evidence="3">HL-2020</strain>
        <tissue evidence="3">Leaf</tissue>
    </source>
</reference>
<accession>A0A835M1K1</accession>
<dbReference type="OrthoDB" id="16092at2759"/>
<dbReference type="InterPro" id="IPR019159">
    <property type="entry name" value="CCDC93_CC"/>
</dbReference>
<evidence type="ECO:0000259" key="2">
    <source>
        <dbReference type="Pfam" id="PF09762"/>
    </source>
</evidence>
<proteinExistence type="predicted"/>
<comment type="caution">
    <text evidence="3">The sequence shown here is derived from an EMBL/GenBank/DDBJ whole genome shotgun (WGS) entry which is preliminary data.</text>
</comment>
<dbReference type="Proteomes" id="UP000631114">
    <property type="component" value="Unassembled WGS sequence"/>
</dbReference>
<evidence type="ECO:0000313" key="3">
    <source>
        <dbReference type="EMBL" id="KAF9612997.1"/>
    </source>
</evidence>
<dbReference type="GO" id="GO:0006893">
    <property type="term" value="P:Golgi to plasma membrane transport"/>
    <property type="evidence" value="ECO:0007669"/>
    <property type="project" value="TreeGrafter"/>
</dbReference>
<sequence length="294" mass="34166">VTHLKLEIEREEFSLKQLGNELRDAENEIKIINEQEKENLQAHIVQLDKNMSTYKEQKTSSHHLEKLNTAKIELAVKLREVLSLKRRLDEVPCQSELIQIKAVNRYHMLVGTGRREEALELVRAVFGVVLRKSLAPNMDKHKDNRVGRSRVRTLLHGRSSTWNGLSGYVARDIQGIEEIDWKELPSVDTSCRVCVLWDKGGWRYEQRFSELDVQIQEKFRQTRKCYATYNALLEIKELALKETSLLNSITSQFHEAITNPAGRIKLIDSMEGIVKGTQQEERAKYERLRRQTST</sequence>
<keyword evidence="1" id="KW-0175">Coiled coil</keyword>
<evidence type="ECO:0000313" key="4">
    <source>
        <dbReference type="Proteomes" id="UP000631114"/>
    </source>
</evidence>
<feature type="non-terminal residue" evidence="3">
    <location>
        <position position="1"/>
    </location>
</feature>
<organism evidence="3 4">
    <name type="scientific">Coptis chinensis</name>
    <dbReference type="NCBI Taxonomy" id="261450"/>
    <lineage>
        <taxon>Eukaryota</taxon>
        <taxon>Viridiplantae</taxon>
        <taxon>Streptophyta</taxon>
        <taxon>Embryophyta</taxon>
        <taxon>Tracheophyta</taxon>
        <taxon>Spermatophyta</taxon>
        <taxon>Magnoliopsida</taxon>
        <taxon>Ranunculales</taxon>
        <taxon>Ranunculaceae</taxon>
        <taxon>Coptidoideae</taxon>
        <taxon>Coptis</taxon>
    </lineage>
</organism>
<dbReference type="PANTHER" id="PTHR16441:SF0">
    <property type="entry name" value="COILED-COIL DOMAIN-CONTAINING PROTEIN 93"/>
    <property type="match status" value="1"/>
</dbReference>
<feature type="domain" description="CCDC93 coiled-coil" evidence="2">
    <location>
        <begin position="203"/>
        <end position="284"/>
    </location>
</feature>
<protein>
    <recommendedName>
        <fullName evidence="2">CCDC93 coiled-coil domain-containing protein</fullName>
    </recommendedName>
</protein>
<gene>
    <name evidence="3" type="ORF">IFM89_004801</name>
</gene>
<evidence type="ECO:0000256" key="1">
    <source>
        <dbReference type="SAM" id="Coils"/>
    </source>
</evidence>
<keyword evidence="4" id="KW-1185">Reference proteome</keyword>